<dbReference type="eggNOG" id="COG0662">
    <property type="taxonomic scope" value="Bacteria"/>
</dbReference>
<proteinExistence type="predicted"/>
<evidence type="ECO:0000313" key="2">
    <source>
        <dbReference type="Proteomes" id="UP000008229"/>
    </source>
</evidence>
<keyword evidence="2" id="KW-1185">Reference proteome</keyword>
<dbReference type="Gene3D" id="2.60.120.10">
    <property type="entry name" value="Jelly Rolls"/>
    <property type="match status" value="1"/>
</dbReference>
<dbReference type="OrthoDB" id="287918at2"/>
<gene>
    <name evidence="1" type="ordered locus">Cwoe_5434</name>
</gene>
<reference evidence="2" key="2">
    <citation type="submission" date="2010-01" db="EMBL/GenBank/DDBJ databases">
        <title>The complete genome of Conexibacter woesei DSM 14684.</title>
        <authorList>
            <consortium name="US DOE Joint Genome Institute (JGI-PGF)"/>
            <person name="Lucas S."/>
            <person name="Copeland A."/>
            <person name="Lapidus A."/>
            <person name="Glavina del Rio T."/>
            <person name="Dalin E."/>
            <person name="Tice H."/>
            <person name="Bruce D."/>
            <person name="Goodwin L."/>
            <person name="Pitluck S."/>
            <person name="Kyrpides N."/>
            <person name="Mavromatis K."/>
            <person name="Ivanova N."/>
            <person name="Mikhailova N."/>
            <person name="Chertkov O."/>
            <person name="Brettin T."/>
            <person name="Detter J.C."/>
            <person name="Han C."/>
            <person name="Larimer F."/>
            <person name="Land M."/>
            <person name="Hauser L."/>
            <person name="Markowitz V."/>
            <person name="Cheng J.-F."/>
            <person name="Hugenholtz P."/>
            <person name="Woyke T."/>
            <person name="Wu D."/>
            <person name="Pukall R."/>
            <person name="Steenblock K."/>
            <person name="Schneider S."/>
            <person name="Klenk H.-P."/>
            <person name="Eisen J.A."/>
        </authorList>
    </citation>
    <scope>NUCLEOTIDE SEQUENCE [LARGE SCALE GENOMIC DNA]</scope>
    <source>
        <strain evidence="2">DSM 14684 / CIP 108061 / JCM 11494 / NBRC 100937 / ID131577</strain>
    </source>
</reference>
<name>D3EZK1_CONWI</name>
<dbReference type="AlphaFoldDB" id="D3EZK1"/>
<organism evidence="1 2">
    <name type="scientific">Conexibacter woesei (strain DSM 14684 / CCUG 47730 / CIP 108061 / JCM 11494 / NBRC 100937 / ID131577)</name>
    <dbReference type="NCBI Taxonomy" id="469383"/>
    <lineage>
        <taxon>Bacteria</taxon>
        <taxon>Bacillati</taxon>
        <taxon>Actinomycetota</taxon>
        <taxon>Thermoleophilia</taxon>
        <taxon>Solirubrobacterales</taxon>
        <taxon>Conexibacteraceae</taxon>
        <taxon>Conexibacter</taxon>
    </lineage>
</organism>
<dbReference type="Proteomes" id="UP000008229">
    <property type="component" value="Chromosome"/>
</dbReference>
<accession>D3EZK1</accession>
<protein>
    <submittedName>
        <fullName evidence="1">Cupin 2 conserved barrel domain protein</fullName>
    </submittedName>
</protein>
<evidence type="ECO:0000313" key="1">
    <source>
        <dbReference type="EMBL" id="ADB53839.1"/>
    </source>
</evidence>
<dbReference type="EMBL" id="CP001854">
    <property type="protein sequence ID" value="ADB53839.1"/>
    <property type="molecule type" value="Genomic_DNA"/>
</dbReference>
<reference evidence="1 2" key="1">
    <citation type="journal article" date="2010" name="Stand. Genomic Sci.">
        <title>Complete genome sequence of Conexibacter woesei type strain (ID131577).</title>
        <authorList>
            <person name="Pukall R."/>
            <person name="Lapidus A."/>
            <person name="Glavina Del Rio T."/>
            <person name="Copeland A."/>
            <person name="Tice H."/>
            <person name="Cheng J.-F."/>
            <person name="Lucas S."/>
            <person name="Chen F."/>
            <person name="Nolan M."/>
            <person name="Bruce D."/>
            <person name="Goodwin L."/>
            <person name="Pitluck S."/>
            <person name="Mavromatis K."/>
            <person name="Ivanova N."/>
            <person name="Ovchinnikova G."/>
            <person name="Pati A."/>
            <person name="Chen A."/>
            <person name="Palaniappan K."/>
            <person name="Land M."/>
            <person name="Hauser L."/>
            <person name="Chang Y.-J."/>
            <person name="Jeffries C.D."/>
            <person name="Chain P."/>
            <person name="Meincke L."/>
            <person name="Sims D."/>
            <person name="Brettin T."/>
            <person name="Detter J.C."/>
            <person name="Rohde M."/>
            <person name="Goeker M."/>
            <person name="Bristow J."/>
            <person name="Eisen J.A."/>
            <person name="Markowitz V."/>
            <person name="Kyrpides N.C."/>
            <person name="Klenk H.-P."/>
            <person name="Hugenholtz P."/>
        </authorList>
    </citation>
    <scope>NUCLEOTIDE SEQUENCE [LARGE SCALE GENOMIC DNA]</scope>
    <source>
        <strain evidence="2">DSM 14684 / CIP 108061 / JCM 11494 / NBRC 100937 / ID131577</strain>
    </source>
</reference>
<dbReference type="STRING" id="469383.Cwoe_5434"/>
<sequence>MERTETTPAHTRINLGDVEDSAAAHGFGAHQESRFATRDLGAERTGVGFHRVKAGRRQAFAHRHDEAEEVYVVLGGSGRAKVEDEVFELTRLDAIRVSPGAARSFEGGPDGLELIVFGQRHEGDGEILQGWWPED</sequence>
<dbReference type="SUPFAM" id="SSF51182">
    <property type="entry name" value="RmlC-like cupins"/>
    <property type="match status" value="1"/>
</dbReference>
<dbReference type="RefSeq" id="WP_012936890.1">
    <property type="nucleotide sequence ID" value="NC_013739.1"/>
</dbReference>
<dbReference type="InterPro" id="IPR011051">
    <property type="entry name" value="RmlC_Cupin_sf"/>
</dbReference>
<dbReference type="KEGG" id="cwo:Cwoe_5434"/>
<dbReference type="HOGENOM" id="CLU_1882212_0_0_11"/>
<dbReference type="InterPro" id="IPR014710">
    <property type="entry name" value="RmlC-like_jellyroll"/>
</dbReference>